<dbReference type="EMBL" id="BDDD01001079">
    <property type="protein sequence ID" value="GAV73160.1"/>
    <property type="molecule type" value="Genomic_DNA"/>
</dbReference>
<dbReference type="PANTHER" id="PTHR33054">
    <property type="entry name" value="CCHC-TYPE DOMAIN-CONTAINING PROTEIN"/>
    <property type="match status" value="1"/>
</dbReference>
<reference evidence="3" key="1">
    <citation type="submission" date="2016-04" db="EMBL/GenBank/DDBJ databases">
        <title>Cephalotus genome sequencing.</title>
        <authorList>
            <person name="Fukushima K."/>
            <person name="Hasebe M."/>
            <person name="Fang X."/>
        </authorList>
    </citation>
    <scope>NUCLEOTIDE SEQUENCE [LARGE SCALE GENOMIC DNA]</scope>
    <source>
        <strain evidence="3">cv. St1</strain>
    </source>
</reference>
<feature type="domain" description="DUF7746" evidence="1">
    <location>
        <begin position="40"/>
        <end position="74"/>
    </location>
</feature>
<accession>A0A1Q3BYT0</accession>
<dbReference type="Pfam" id="PF24925">
    <property type="entry name" value="DUF7746"/>
    <property type="match status" value="1"/>
</dbReference>
<organism evidence="2 3">
    <name type="scientific">Cephalotus follicularis</name>
    <name type="common">Albany pitcher plant</name>
    <dbReference type="NCBI Taxonomy" id="3775"/>
    <lineage>
        <taxon>Eukaryota</taxon>
        <taxon>Viridiplantae</taxon>
        <taxon>Streptophyta</taxon>
        <taxon>Embryophyta</taxon>
        <taxon>Tracheophyta</taxon>
        <taxon>Spermatophyta</taxon>
        <taxon>Magnoliopsida</taxon>
        <taxon>eudicotyledons</taxon>
        <taxon>Gunneridae</taxon>
        <taxon>Pentapetalae</taxon>
        <taxon>rosids</taxon>
        <taxon>fabids</taxon>
        <taxon>Oxalidales</taxon>
        <taxon>Cephalotaceae</taxon>
        <taxon>Cephalotus</taxon>
    </lineage>
</organism>
<dbReference type="InParanoid" id="A0A1Q3BYT0"/>
<evidence type="ECO:0000313" key="2">
    <source>
        <dbReference type="EMBL" id="GAV73160.1"/>
    </source>
</evidence>
<protein>
    <recommendedName>
        <fullName evidence="1">DUF7746 domain-containing protein</fullName>
    </recommendedName>
</protein>
<keyword evidence="3" id="KW-1185">Reference proteome</keyword>
<sequence>IKKITNKQPISVHNVPHFYFIHSPVDLRFEGNPQHIIFEYYGTKIREWNIDGFLDYQIINMMYHMIMYSSALANAGKYGGIIPYNRCTYGDLISEINVVGLELCNDLKLKKQIKREKLTSKKELGQFCEQFGYEIPYKNHKSKYKEKKI</sequence>
<gene>
    <name evidence="2" type="ORF">CFOL_v3_16647</name>
</gene>
<dbReference type="Proteomes" id="UP000187406">
    <property type="component" value="Unassembled WGS sequence"/>
</dbReference>
<evidence type="ECO:0000259" key="1">
    <source>
        <dbReference type="Pfam" id="PF24925"/>
    </source>
</evidence>
<feature type="non-terminal residue" evidence="2">
    <location>
        <position position="1"/>
    </location>
</feature>
<dbReference type="PANTHER" id="PTHR33054:SF9">
    <property type="entry name" value="CCHC-TYPE DOMAIN-CONTAINING PROTEIN"/>
    <property type="match status" value="1"/>
</dbReference>
<name>A0A1Q3BYT0_CEPFO</name>
<comment type="caution">
    <text evidence="2">The sequence shown here is derived from an EMBL/GenBank/DDBJ whole genome shotgun (WGS) entry which is preliminary data.</text>
</comment>
<dbReference type="InterPro" id="IPR056648">
    <property type="entry name" value="DUF7746"/>
</dbReference>
<dbReference type="OrthoDB" id="1306145at2759"/>
<proteinExistence type="predicted"/>
<dbReference type="AlphaFoldDB" id="A0A1Q3BYT0"/>
<evidence type="ECO:0000313" key="3">
    <source>
        <dbReference type="Proteomes" id="UP000187406"/>
    </source>
</evidence>